<sequence length="116" mass="13530">MVIISESEKSTLKDRARKLLSKPIKFFNEMKELFPPPMPSNSDVALWQRLEKMTITTDQKLLVGTFLASNEQKGMRDFLSASAEITFQSWVFKFLSDSGCEVRWLLVVWLILLYFF</sequence>
<dbReference type="Proteomes" id="UP000095767">
    <property type="component" value="Unassembled WGS sequence"/>
</dbReference>
<gene>
    <name evidence="1" type="ORF">BAE44_0011988</name>
</gene>
<reference evidence="1 2" key="1">
    <citation type="submission" date="2016-09" db="EMBL/GenBank/DDBJ databases">
        <title>The draft genome of Dichanthelium oligosanthes: A C3 panicoid grass species.</title>
        <authorList>
            <person name="Studer A.J."/>
            <person name="Schnable J.C."/>
            <person name="Brutnell T.P."/>
        </authorList>
    </citation>
    <scope>NUCLEOTIDE SEQUENCE [LARGE SCALE GENOMIC DNA]</scope>
    <source>
        <strain evidence="2">cv. Kellogg 1175</strain>
        <tissue evidence="1">Leaf</tissue>
    </source>
</reference>
<evidence type="ECO:0000313" key="2">
    <source>
        <dbReference type="Proteomes" id="UP000095767"/>
    </source>
</evidence>
<organism evidence="1 2">
    <name type="scientific">Dichanthelium oligosanthes</name>
    <dbReference type="NCBI Taxonomy" id="888268"/>
    <lineage>
        <taxon>Eukaryota</taxon>
        <taxon>Viridiplantae</taxon>
        <taxon>Streptophyta</taxon>
        <taxon>Embryophyta</taxon>
        <taxon>Tracheophyta</taxon>
        <taxon>Spermatophyta</taxon>
        <taxon>Magnoliopsida</taxon>
        <taxon>Liliopsida</taxon>
        <taxon>Poales</taxon>
        <taxon>Poaceae</taxon>
        <taxon>PACMAD clade</taxon>
        <taxon>Panicoideae</taxon>
        <taxon>Panicodae</taxon>
        <taxon>Paniceae</taxon>
        <taxon>Dichantheliinae</taxon>
        <taxon>Dichanthelium</taxon>
    </lineage>
</organism>
<name>A0A1E5VPF3_9POAL</name>
<dbReference type="PANTHER" id="PTHR47906:SF5">
    <property type="entry name" value="OS05G0118600 PROTEIN"/>
    <property type="match status" value="1"/>
</dbReference>
<dbReference type="EMBL" id="LWDX02033504">
    <property type="protein sequence ID" value="OEL26993.1"/>
    <property type="molecule type" value="Genomic_DNA"/>
</dbReference>
<dbReference type="OrthoDB" id="680825at2759"/>
<evidence type="ECO:0000313" key="1">
    <source>
        <dbReference type="EMBL" id="OEL26993.1"/>
    </source>
</evidence>
<protein>
    <submittedName>
        <fullName evidence="1">Uncharacterized protein</fullName>
    </submittedName>
</protein>
<dbReference type="AlphaFoldDB" id="A0A1E5VPF3"/>
<accession>A0A1E5VPF3</accession>
<proteinExistence type="predicted"/>
<keyword evidence="2" id="KW-1185">Reference proteome</keyword>
<dbReference type="PANTHER" id="PTHR47906">
    <property type="entry name" value="OSJNBB0050O03.9 PROTEIN-RELATED"/>
    <property type="match status" value="1"/>
</dbReference>
<comment type="caution">
    <text evidence="1">The sequence shown here is derived from an EMBL/GenBank/DDBJ whole genome shotgun (WGS) entry which is preliminary data.</text>
</comment>